<accession>A0A1M4UCL1</accession>
<feature type="binding site" evidence="4">
    <location>
        <position position="151"/>
    </location>
    <ligand>
        <name>Zn(2+)</name>
        <dbReference type="ChEBI" id="CHEBI:29105"/>
        <label>2</label>
    </ligand>
</feature>
<dbReference type="EMBL" id="FQTY01000003">
    <property type="protein sequence ID" value="SHE54348.1"/>
    <property type="molecule type" value="Genomic_DNA"/>
</dbReference>
<sequence length="300" mass="34675">MKNIKSKGYILVHEHLFNLYPYSKTEENTKYVLKLLDKVAKYDIDYIVDLTPYANLNKYLDIIDNSPVEIICCIGFYCGRQVKESDKRKTVEELYQSLRNKYIKGISSRKIKPGIIKIATNSRNQLKDYECRFINAAIKLSNEFNLPIAFHCPNNTYNHFCELLKMGVNPRLLMICHYEKQYNKLSSEQFVSEALTIANSGSFLQINDFGTAPKSKKTKVIMKFVESLIIEGYTQNVLLSSDCNWKWKNGSPCLNQANLNLGYNYLFEYTIPLLQSIGISSRDITNILQNNPRRLLNIIS</sequence>
<keyword evidence="7" id="KW-1185">Reference proteome</keyword>
<dbReference type="InterPro" id="IPR032466">
    <property type="entry name" value="Metal_Hydrolase"/>
</dbReference>
<evidence type="ECO:0000256" key="1">
    <source>
        <dbReference type="ARBA" id="ARBA00022723"/>
    </source>
</evidence>
<comment type="cofactor">
    <cofactor evidence="4">
        <name>a divalent metal cation</name>
        <dbReference type="ChEBI" id="CHEBI:60240"/>
    </cofactor>
    <text evidence="4">Binds 2 divalent metal cations per subunit.</text>
</comment>
<dbReference type="InterPro" id="IPR001559">
    <property type="entry name" value="Phosphotriesterase"/>
</dbReference>
<dbReference type="PANTHER" id="PTHR10819:SF3">
    <property type="entry name" value="PHOSPHOTRIESTERASE-RELATED PROTEIN"/>
    <property type="match status" value="1"/>
</dbReference>
<dbReference type="AlphaFoldDB" id="A0A1M4UCL1"/>
<feature type="modified residue" description="N6-carboxylysine" evidence="3 5">
    <location>
        <position position="117"/>
    </location>
</feature>
<organism evidence="6 7">
    <name type="scientific">Tissierella praeacuta DSM 18095</name>
    <dbReference type="NCBI Taxonomy" id="1123404"/>
    <lineage>
        <taxon>Bacteria</taxon>
        <taxon>Bacillati</taxon>
        <taxon>Bacillota</taxon>
        <taxon>Tissierellia</taxon>
        <taxon>Tissierellales</taxon>
        <taxon>Tissierellaceae</taxon>
        <taxon>Tissierella</taxon>
    </lineage>
</organism>
<dbReference type="GO" id="GO:0016787">
    <property type="term" value="F:hydrolase activity"/>
    <property type="evidence" value="ECO:0007669"/>
    <property type="project" value="UniProtKB-KW"/>
</dbReference>
<keyword evidence="2 6" id="KW-0378">Hydrolase</keyword>
<feature type="binding site" evidence="4">
    <location>
        <position position="13"/>
    </location>
    <ligand>
        <name>Zn(2+)</name>
        <dbReference type="ChEBI" id="CHEBI:29105"/>
        <label>1</label>
    </ligand>
</feature>
<feature type="binding site" description="via carbamate group" evidence="4">
    <location>
        <position position="117"/>
    </location>
    <ligand>
        <name>Zn(2+)</name>
        <dbReference type="ChEBI" id="CHEBI:29105"/>
        <label>2</label>
    </ligand>
</feature>
<name>A0A1M4UCL1_9FIRM</name>
<dbReference type="Proteomes" id="UP000184114">
    <property type="component" value="Unassembled WGS sequence"/>
</dbReference>
<evidence type="ECO:0000256" key="2">
    <source>
        <dbReference type="ARBA" id="ARBA00022801"/>
    </source>
</evidence>
<feature type="binding site" evidence="4">
    <location>
        <position position="177"/>
    </location>
    <ligand>
        <name>Zn(2+)</name>
        <dbReference type="ChEBI" id="CHEBI:29105"/>
        <label>2</label>
    </ligand>
</feature>
<gene>
    <name evidence="6" type="ORF">SAMN02745784_01005</name>
</gene>
<evidence type="ECO:0000313" key="6">
    <source>
        <dbReference type="EMBL" id="SHE54348.1"/>
    </source>
</evidence>
<reference evidence="7" key="1">
    <citation type="submission" date="2016-11" db="EMBL/GenBank/DDBJ databases">
        <authorList>
            <person name="Varghese N."/>
            <person name="Submissions S."/>
        </authorList>
    </citation>
    <scope>NUCLEOTIDE SEQUENCE [LARGE SCALE GENOMIC DNA]</scope>
    <source>
        <strain evidence="7">DSM 18095</strain>
    </source>
</reference>
<evidence type="ECO:0000256" key="4">
    <source>
        <dbReference type="PIRSR" id="PIRSR601559-51"/>
    </source>
</evidence>
<evidence type="ECO:0000313" key="7">
    <source>
        <dbReference type="Proteomes" id="UP000184114"/>
    </source>
</evidence>
<evidence type="ECO:0000256" key="5">
    <source>
        <dbReference type="PROSITE-ProRule" id="PRU00679"/>
    </source>
</evidence>
<dbReference type="Gene3D" id="3.20.20.140">
    <property type="entry name" value="Metal-dependent hydrolases"/>
    <property type="match status" value="1"/>
</dbReference>
<feature type="binding site" evidence="4">
    <location>
        <position position="15"/>
    </location>
    <ligand>
        <name>Zn(2+)</name>
        <dbReference type="ChEBI" id="CHEBI:29105"/>
        <label>1</label>
    </ligand>
</feature>
<dbReference type="PROSITE" id="PS51347">
    <property type="entry name" value="PHOSPHOTRIESTERASE_2"/>
    <property type="match status" value="1"/>
</dbReference>
<keyword evidence="1 4" id="KW-0479">Metal-binding</keyword>
<evidence type="ECO:0000256" key="3">
    <source>
        <dbReference type="PIRSR" id="PIRSR601559-50"/>
    </source>
</evidence>
<dbReference type="GeneID" id="90996169"/>
<dbReference type="Pfam" id="PF02126">
    <property type="entry name" value="PTE"/>
    <property type="match status" value="1"/>
</dbReference>
<feature type="binding site" evidence="4">
    <location>
        <position position="242"/>
    </location>
    <ligand>
        <name>Zn(2+)</name>
        <dbReference type="ChEBI" id="CHEBI:29105"/>
        <label>1</label>
    </ligand>
</feature>
<dbReference type="SUPFAM" id="SSF51556">
    <property type="entry name" value="Metallo-dependent hydrolases"/>
    <property type="match status" value="1"/>
</dbReference>
<protein>
    <submittedName>
        <fullName evidence="6">Predicted metal-dependent hydrolase, phosphotriesterase family</fullName>
    </submittedName>
</protein>
<dbReference type="RefSeq" id="WP_072973835.1">
    <property type="nucleotide sequence ID" value="NZ_FQTY01000003.1"/>
</dbReference>
<dbReference type="PANTHER" id="PTHR10819">
    <property type="entry name" value="PHOSPHOTRIESTERASE-RELATED"/>
    <property type="match status" value="1"/>
</dbReference>
<dbReference type="GO" id="GO:0008270">
    <property type="term" value="F:zinc ion binding"/>
    <property type="evidence" value="ECO:0007669"/>
    <property type="project" value="InterPro"/>
</dbReference>
<comment type="similarity">
    <text evidence="5">Belongs to the metallo-dependent hydrolases superfamily. Phosphotriesterase family.</text>
</comment>
<proteinExistence type="inferred from homology"/>
<feature type="binding site" description="via carbamate group" evidence="4">
    <location>
        <position position="117"/>
    </location>
    <ligand>
        <name>Zn(2+)</name>
        <dbReference type="ChEBI" id="CHEBI:29105"/>
        <label>1</label>
    </ligand>
</feature>